<dbReference type="PROSITE" id="PS51257">
    <property type="entry name" value="PROKAR_LIPOPROTEIN"/>
    <property type="match status" value="1"/>
</dbReference>
<feature type="signal peptide" evidence="4">
    <location>
        <begin position="1"/>
        <end position="24"/>
    </location>
</feature>
<keyword evidence="3 4" id="KW-0732">Signal</keyword>
<keyword evidence="2" id="KW-0813">Transport</keyword>
<evidence type="ECO:0000256" key="1">
    <source>
        <dbReference type="ARBA" id="ARBA00008520"/>
    </source>
</evidence>
<evidence type="ECO:0000313" key="5">
    <source>
        <dbReference type="EMBL" id="MET3545532.1"/>
    </source>
</evidence>
<comment type="similarity">
    <text evidence="1">Belongs to the bacterial solute-binding protein 1 family.</text>
</comment>
<dbReference type="Proteomes" id="UP001549098">
    <property type="component" value="Unassembled WGS sequence"/>
</dbReference>
<dbReference type="PANTHER" id="PTHR43649:SF12">
    <property type="entry name" value="DIACETYLCHITOBIOSE BINDING PROTEIN DASA"/>
    <property type="match status" value="1"/>
</dbReference>
<comment type="caution">
    <text evidence="5">The sequence shown here is derived from an EMBL/GenBank/DDBJ whole genome shotgun (WGS) entry which is preliminary data.</text>
</comment>
<dbReference type="PANTHER" id="PTHR43649">
    <property type="entry name" value="ARABINOSE-BINDING PROTEIN-RELATED"/>
    <property type="match status" value="1"/>
</dbReference>
<dbReference type="Pfam" id="PF13416">
    <property type="entry name" value="SBP_bac_8"/>
    <property type="match status" value="1"/>
</dbReference>
<evidence type="ECO:0000313" key="6">
    <source>
        <dbReference type="Proteomes" id="UP001549098"/>
    </source>
</evidence>
<organism evidence="5 6">
    <name type="scientific">Paenibacillus favisporus</name>
    <dbReference type="NCBI Taxonomy" id="221028"/>
    <lineage>
        <taxon>Bacteria</taxon>
        <taxon>Bacillati</taxon>
        <taxon>Bacillota</taxon>
        <taxon>Bacilli</taxon>
        <taxon>Bacillales</taxon>
        <taxon>Paenibacillaceae</taxon>
        <taxon>Paenibacillus</taxon>
    </lineage>
</organism>
<evidence type="ECO:0000256" key="3">
    <source>
        <dbReference type="ARBA" id="ARBA00022729"/>
    </source>
</evidence>
<protein>
    <submittedName>
        <fullName evidence="5">Raffinose/stachyose/melibiose transport system substrate-binding protein</fullName>
    </submittedName>
</protein>
<keyword evidence="6" id="KW-1185">Reference proteome</keyword>
<dbReference type="InterPro" id="IPR006061">
    <property type="entry name" value="SBP_1_CS"/>
</dbReference>
<dbReference type="Gene3D" id="3.40.190.10">
    <property type="entry name" value="Periplasmic binding protein-like II"/>
    <property type="match status" value="1"/>
</dbReference>
<dbReference type="EMBL" id="JBEPLV010000002">
    <property type="protein sequence ID" value="MET3545532.1"/>
    <property type="molecule type" value="Genomic_DNA"/>
</dbReference>
<gene>
    <name evidence="5" type="ORF">ABID47_002143</name>
</gene>
<dbReference type="PROSITE" id="PS01037">
    <property type="entry name" value="SBP_BACTERIAL_1"/>
    <property type="match status" value="1"/>
</dbReference>
<proteinExistence type="inferred from homology"/>
<reference evidence="5 6" key="1">
    <citation type="submission" date="2024-06" db="EMBL/GenBank/DDBJ databases">
        <title>Genomic Encyclopedia of Type Strains, Phase IV (KMG-IV): sequencing the most valuable type-strain genomes for metagenomic binning, comparative biology and taxonomic classification.</title>
        <authorList>
            <person name="Goeker M."/>
        </authorList>
    </citation>
    <scope>NUCLEOTIDE SEQUENCE [LARGE SCALE GENOMIC DNA]</scope>
    <source>
        <strain evidence="5 6">DSM 17253</strain>
    </source>
</reference>
<evidence type="ECO:0000256" key="2">
    <source>
        <dbReference type="ARBA" id="ARBA00022448"/>
    </source>
</evidence>
<dbReference type="InterPro" id="IPR050490">
    <property type="entry name" value="Bact_solute-bd_prot1"/>
</dbReference>
<accession>A0ABV2F179</accession>
<dbReference type="InterPro" id="IPR006059">
    <property type="entry name" value="SBP"/>
</dbReference>
<sequence>MSKMKAGLLFVSLTVMIVSLFGCGSNGGDSAGSSSGGSSGSGKITLNVTSSMTDEARVNIMNETIKIFNKTHPDVTIEYNPSPWSEYTQNLKLSFNSGSGQDIVYVDDTMQQMLQKNNYLMDITEDIKSRGWIDKEVNGAIDFQNARTPGKYYSVPFANAPIVVYYNKDIFSKLNLMPPKTVDEFNTILSKVKEAGYIPLENGGMTNRTKIWAVFHMLYNQVPVDDINKFYFQQGITPKFEQAFTAALNQINEWDKSGYFRKEDASIDDTAVPTYFAKGQSAMVLSGNWVIPTFDDTKMPIGAFAFPQQDVNSKEHRIVNPTDGGWALNANLSGEKKQAALDFIDTFMNPDVVKLWYEGGMTPTIKADMSGVEASDLKRGFDQAIEGTQLGYYLDNAVPGLLDIINKQMQLMYFQKTTPEKAWNEIKQEYNKLTEAAQGQ</sequence>
<dbReference type="RefSeq" id="WP_354496489.1">
    <property type="nucleotide sequence ID" value="NZ_JBEPLV010000002.1"/>
</dbReference>
<feature type="chain" id="PRO_5046632312" evidence="4">
    <location>
        <begin position="25"/>
        <end position="440"/>
    </location>
</feature>
<name>A0ABV2F179_9BACL</name>
<dbReference type="SUPFAM" id="SSF53850">
    <property type="entry name" value="Periplasmic binding protein-like II"/>
    <property type="match status" value="1"/>
</dbReference>
<evidence type="ECO:0000256" key="4">
    <source>
        <dbReference type="SAM" id="SignalP"/>
    </source>
</evidence>